<evidence type="ECO:0000313" key="2">
    <source>
        <dbReference type="EMBL" id="STQ91366.1"/>
    </source>
</evidence>
<accession>A0A377Q7Y1</accession>
<gene>
    <name evidence="3" type="ORF">EV682_103147</name>
    <name evidence="2" type="ORF">NCTC11159_02438</name>
</gene>
<dbReference type="Proteomes" id="UP000295794">
    <property type="component" value="Unassembled WGS sequence"/>
</dbReference>
<proteinExistence type="predicted"/>
<name>A0A377Q7Y1_9NEIS</name>
<dbReference type="Proteomes" id="UP000255108">
    <property type="component" value="Unassembled WGS sequence"/>
</dbReference>
<evidence type="ECO:0000256" key="1">
    <source>
        <dbReference type="SAM" id="MobiDB-lite"/>
    </source>
</evidence>
<dbReference type="EMBL" id="UGHR01000001">
    <property type="protein sequence ID" value="STQ91366.1"/>
    <property type="molecule type" value="Genomic_DNA"/>
</dbReference>
<feature type="compositionally biased region" description="Basic residues" evidence="1">
    <location>
        <begin position="102"/>
        <end position="112"/>
    </location>
</feature>
<feature type="compositionally biased region" description="Basic and acidic residues" evidence="1">
    <location>
        <begin position="51"/>
        <end position="68"/>
    </location>
</feature>
<keyword evidence="5" id="KW-1185">Reference proteome</keyword>
<reference evidence="2 4" key="1">
    <citation type="submission" date="2018-06" db="EMBL/GenBank/DDBJ databases">
        <authorList>
            <consortium name="Pathogen Informatics"/>
            <person name="Doyle S."/>
        </authorList>
    </citation>
    <scope>NUCLEOTIDE SEQUENCE [LARGE SCALE GENOMIC DNA]</scope>
    <source>
        <strain evidence="2 4">NCTC11159</strain>
    </source>
</reference>
<reference evidence="3 5" key="2">
    <citation type="submission" date="2019-03" db="EMBL/GenBank/DDBJ databases">
        <title>Genomic Encyclopedia of Type Strains, Phase IV (KMG-IV): sequencing the most valuable type-strain genomes for metagenomic binning, comparative biology and taxonomic classification.</title>
        <authorList>
            <person name="Goeker M."/>
        </authorList>
    </citation>
    <scope>NUCLEOTIDE SEQUENCE [LARGE SCALE GENOMIC DNA]</scope>
    <source>
        <strain evidence="3 5">DSM 3764</strain>
    </source>
</reference>
<dbReference type="AlphaFoldDB" id="A0A377Q7Y1"/>
<evidence type="ECO:0000313" key="3">
    <source>
        <dbReference type="EMBL" id="TCU88563.1"/>
    </source>
</evidence>
<evidence type="ECO:0000313" key="4">
    <source>
        <dbReference type="Proteomes" id="UP000255108"/>
    </source>
</evidence>
<feature type="region of interest" description="Disordered" evidence="1">
    <location>
        <begin position="50"/>
        <end position="112"/>
    </location>
</feature>
<protein>
    <submittedName>
        <fullName evidence="2">Uncharacterized protein</fullName>
    </submittedName>
</protein>
<feature type="compositionally biased region" description="Basic and acidic residues" evidence="1">
    <location>
        <begin position="91"/>
        <end position="101"/>
    </location>
</feature>
<sequence>MRDLDEATRAELAAKVEKRVAAGMDRSLARRKVWDDYQAELVAIAAGVAGIDERPPPPDLPPAREKGKTYQPKSWYIPRTDSGQDFFTPERMQKSRSELEKLKKRLKAGVKS</sequence>
<organism evidence="2 4">
    <name type="scientific">Iodobacter fluviatilis</name>
    <dbReference type="NCBI Taxonomy" id="537"/>
    <lineage>
        <taxon>Bacteria</taxon>
        <taxon>Pseudomonadati</taxon>
        <taxon>Pseudomonadota</taxon>
        <taxon>Betaproteobacteria</taxon>
        <taxon>Neisseriales</taxon>
        <taxon>Chitinibacteraceae</taxon>
        <taxon>Iodobacter</taxon>
    </lineage>
</organism>
<dbReference type="EMBL" id="SMBT01000003">
    <property type="protein sequence ID" value="TCU88563.1"/>
    <property type="molecule type" value="Genomic_DNA"/>
</dbReference>
<evidence type="ECO:0000313" key="5">
    <source>
        <dbReference type="Proteomes" id="UP000295794"/>
    </source>
</evidence>